<gene>
    <name evidence="3" type="ORF">ACETWP_03780</name>
</gene>
<dbReference type="PANTHER" id="PTHR43364:SF1">
    <property type="entry name" value="OXIDOREDUCTASE YDHF"/>
    <property type="match status" value="1"/>
</dbReference>
<keyword evidence="4" id="KW-1185">Reference proteome</keyword>
<dbReference type="EMBL" id="JBHDLJ010000002">
    <property type="protein sequence ID" value="MFB0833698.1"/>
    <property type="molecule type" value="Genomic_DNA"/>
</dbReference>
<evidence type="ECO:0000259" key="2">
    <source>
        <dbReference type="Pfam" id="PF00248"/>
    </source>
</evidence>
<dbReference type="InterPro" id="IPR036812">
    <property type="entry name" value="NAD(P)_OxRdtase_dom_sf"/>
</dbReference>
<name>A0ABV4UL88_9MICC</name>
<dbReference type="InterPro" id="IPR023210">
    <property type="entry name" value="NADP_OxRdtase_dom"/>
</dbReference>
<evidence type="ECO:0000313" key="4">
    <source>
        <dbReference type="Proteomes" id="UP001575652"/>
    </source>
</evidence>
<dbReference type="Gene3D" id="3.20.20.100">
    <property type="entry name" value="NADP-dependent oxidoreductase domain"/>
    <property type="match status" value="1"/>
</dbReference>
<dbReference type="Proteomes" id="UP001575652">
    <property type="component" value="Unassembled WGS sequence"/>
</dbReference>
<dbReference type="EC" id="1.-.-.-" evidence="3"/>
<evidence type="ECO:0000313" key="3">
    <source>
        <dbReference type="EMBL" id="MFB0833698.1"/>
    </source>
</evidence>
<organism evidence="3 4">
    <name type="scientific">Arthrobacter halodurans</name>
    <dbReference type="NCBI Taxonomy" id="516699"/>
    <lineage>
        <taxon>Bacteria</taxon>
        <taxon>Bacillati</taxon>
        <taxon>Actinomycetota</taxon>
        <taxon>Actinomycetes</taxon>
        <taxon>Micrococcales</taxon>
        <taxon>Micrococcaceae</taxon>
        <taxon>Arthrobacter</taxon>
    </lineage>
</organism>
<feature type="region of interest" description="Disordered" evidence="1">
    <location>
        <begin position="230"/>
        <end position="250"/>
    </location>
</feature>
<reference evidence="3 4" key="1">
    <citation type="submission" date="2024-09" db="EMBL/GenBank/DDBJ databases">
        <authorList>
            <person name="Salinas-Garcia M.A."/>
            <person name="Prieme A."/>
        </authorList>
    </citation>
    <scope>NUCLEOTIDE SEQUENCE [LARGE SCALE GENOMIC DNA]</scope>
    <source>
        <strain evidence="3 4">DSM 21081</strain>
    </source>
</reference>
<protein>
    <submittedName>
        <fullName evidence="3">Aldo/keto reductase family oxidoreductase</fullName>
        <ecNumber evidence="3">1.-.-.-</ecNumber>
    </submittedName>
</protein>
<evidence type="ECO:0000256" key="1">
    <source>
        <dbReference type="SAM" id="MobiDB-lite"/>
    </source>
</evidence>
<dbReference type="Pfam" id="PF00248">
    <property type="entry name" value="Aldo_ket_red"/>
    <property type="match status" value="1"/>
</dbReference>
<dbReference type="SUPFAM" id="SSF51430">
    <property type="entry name" value="NAD(P)-linked oxidoreductase"/>
    <property type="match status" value="1"/>
</dbReference>
<dbReference type="InterPro" id="IPR050523">
    <property type="entry name" value="AKR_Detox_Biosynth"/>
</dbReference>
<dbReference type="GO" id="GO:0016491">
    <property type="term" value="F:oxidoreductase activity"/>
    <property type="evidence" value="ECO:0007669"/>
    <property type="project" value="UniProtKB-KW"/>
</dbReference>
<keyword evidence="3" id="KW-0560">Oxidoreductase</keyword>
<accession>A0ABV4UL88</accession>
<dbReference type="PANTHER" id="PTHR43364">
    <property type="entry name" value="NADH-SPECIFIC METHYLGLYOXAL REDUCTASE-RELATED"/>
    <property type="match status" value="1"/>
</dbReference>
<dbReference type="RefSeq" id="WP_373970863.1">
    <property type="nucleotide sequence ID" value="NZ_JBHDLJ010000002.1"/>
</dbReference>
<proteinExistence type="predicted"/>
<feature type="domain" description="NADP-dependent oxidoreductase" evidence="2">
    <location>
        <begin position="8"/>
        <end position="315"/>
    </location>
</feature>
<comment type="caution">
    <text evidence="3">The sequence shown here is derived from an EMBL/GenBank/DDBJ whole genome shotgun (WGS) entry which is preliminary data.</text>
</comment>
<sequence>MTNDDGSRLIFGCMGLGGDWGTGPLEAADVAAAHAAVDAALEAGITDFDHADIYTRGKAEEAFGRVLAERPGLRAGIRLQTKCGIVLAGDGREARYDSSGGSIRARVEESLRRLGTDRIDTLLIHRPDPLATAAEIAGAFTRLRDEGKVRRLGVSNMSAQQMRHLVAELDEPLAVNQLEMSLHRRDWLESGVLVNHPEGAAISFPRGTLEHCAREGVELQAWGSLAQGRYSGRPAASDGGAGRTETDGAPVDTDAEAARRVAELAEEKRCSREAVVLGWLMRHPARIRPVVGTSNPARIAACADAGRVAAELTGDEWYSLWVAARGRPLP</sequence>